<sequence length="263" mass="26941">MEFFSGLHPVLQSFLATLFTYGVTALGAAVVFFFKGANRQLMDGLMGFGAGVMIAASFFSLLSPAMEMCSKLGQSGWLVTGVGFLLGGGFILLGEVLLSRSSFLEAASPGASKRVGRCLLLIFAITLHNIPEGMAIGVAFGTVGAGGDLIGSTLLALGIGLQNFPEGASVSLPLRREGVSRSKSFFFGQLSGVVEPISAVVGCAAALLVQGVLPFLLAFSAGAMVTVVAAELIPEASEHHKLLAAAGVTVGFCLMMMLDVGLG</sequence>
<organism evidence="9 10">
    <name type="scientific">Candidatus Egerieicola pullicola</name>
    <dbReference type="NCBI Taxonomy" id="2840775"/>
    <lineage>
        <taxon>Bacteria</taxon>
        <taxon>Bacillati</taxon>
        <taxon>Bacillota</taxon>
        <taxon>Clostridia</taxon>
        <taxon>Eubacteriales</taxon>
        <taxon>Oscillospiraceae</taxon>
        <taxon>Oscillospiraceae incertae sedis</taxon>
        <taxon>Candidatus Egerieicola</taxon>
    </lineage>
</organism>
<keyword evidence="4 8" id="KW-0812">Transmembrane</keyword>
<evidence type="ECO:0000256" key="3">
    <source>
        <dbReference type="ARBA" id="ARBA00022475"/>
    </source>
</evidence>
<reference evidence="9" key="2">
    <citation type="journal article" date="2021" name="PeerJ">
        <title>Extensive microbial diversity within the chicken gut microbiome revealed by metagenomics and culture.</title>
        <authorList>
            <person name="Gilroy R."/>
            <person name="Ravi A."/>
            <person name="Getino M."/>
            <person name="Pursley I."/>
            <person name="Horton D.L."/>
            <person name="Alikhan N.F."/>
            <person name="Baker D."/>
            <person name="Gharbi K."/>
            <person name="Hall N."/>
            <person name="Watson M."/>
            <person name="Adriaenssens E.M."/>
            <person name="Foster-Nyarko E."/>
            <person name="Jarju S."/>
            <person name="Secka A."/>
            <person name="Antonio M."/>
            <person name="Oren A."/>
            <person name="Chaudhuri R.R."/>
            <person name="La Ragione R."/>
            <person name="Hildebrand F."/>
            <person name="Pallen M.J."/>
        </authorList>
    </citation>
    <scope>NUCLEOTIDE SEQUENCE</scope>
    <source>
        <strain evidence="9">CHK184-25365</strain>
    </source>
</reference>
<evidence type="ECO:0000313" key="9">
    <source>
        <dbReference type="EMBL" id="HIR40783.1"/>
    </source>
</evidence>
<feature type="transmembrane region" description="Helical" evidence="8">
    <location>
        <begin position="185"/>
        <end position="209"/>
    </location>
</feature>
<feature type="transmembrane region" description="Helical" evidence="8">
    <location>
        <begin position="215"/>
        <end position="233"/>
    </location>
</feature>
<dbReference type="GO" id="GO:0005886">
    <property type="term" value="C:plasma membrane"/>
    <property type="evidence" value="ECO:0007669"/>
    <property type="project" value="UniProtKB-SubCell"/>
</dbReference>
<evidence type="ECO:0000256" key="1">
    <source>
        <dbReference type="ARBA" id="ARBA00004651"/>
    </source>
</evidence>
<evidence type="ECO:0000256" key="7">
    <source>
        <dbReference type="ARBA" id="ARBA00023136"/>
    </source>
</evidence>
<dbReference type="PANTHER" id="PTHR11040:SF211">
    <property type="entry name" value="ZINC TRANSPORTER ZIP11"/>
    <property type="match status" value="1"/>
</dbReference>
<evidence type="ECO:0000256" key="8">
    <source>
        <dbReference type="SAM" id="Phobius"/>
    </source>
</evidence>
<protein>
    <submittedName>
        <fullName evidence="9">ZIP family metal transporter</fullName>
    </submittedName>
</protein>
<gene>
    <name evidence="9" type="ORF">IAB36_03040</name>
</gene>
<dbReference type="InterPro" id="IPR003689">
    <property type="entry name" value="ZIP"/>
</dbReference>
<evidence type="ECO:0000313" key="10">
    <source>
        <dbReference type="Proteomes" id="UP000886749"/>
    </source>
</evidence>
<dbReference type="Pfam" id="PF02535">
    <property type="entry name" value="Zip"/>
    <property type="match status" value="1"/>
</dbReference>
<comment type="subcellular location">
    <subcellularLocation>
        <location evidence="1">Cell membrane</location>
        <topology evidence="1">Multi-pass membrane protein</topology>
    </subcellularLocation>
</comment>
<feature type="transmembrane region" description="Helical" evidence="8">
    <location>
        <begin position="242"/>
        <end position="262"/>
    </location>
</feature>
<comment type="similarity">
    <text evidence="2">Belongs to the ZIP transporter (TC 2.A.5) family.</text>
</comment>
<feature type="transmembrane region" description="Helical" evidence="8">
    <location>
        <begin position="45"/>
        <end position="65"/>
    </location>
</feature>
<proteinExistence type="inferred from homology"/>
<keyword evidence="3" id="KW-1003">Cell membrane</keyword>
<keyword evidence="6 8" id="KW-1133">Transmembrane helix</keyword>
<evidence type="ECO:0000256" key="5">
    <source>
        <dbReference type="ARBA" id="ARBA00022833"/>
    </source>
</evidence>
<dbReference type="GO" id="GO:0005385">
    <property type="term" value="F:zinc ion transmembrane transporter activity"/>
    <property type="evidence" value="ECO:0007669"/>
    <property type="project" value="TreeGrafter"/>
</dbReference>
<evidence type="ECO:0000256" key="2">
    <source>
        <dbReference type="ARBA" id="ARBA00006939"/>
    </source>
</evidence>
<feature type="transmembrane region" description="Helical" evidence="8">
    <location>
        <begin position="12"/>
        <end position="33"/>
    </location>
</feature>
<accession>A0A9D1AI63</accession>
<feature type="transmembrane region" description="Helical" evidence="8">
    <location>
        <begin position="77"/>
        <end position="98"/>
    </location>
</feature>
<evidence type="ECO:0000256" key="6">
    <source>
        <dbReference type="ARBA" id="ARBA00022989"/>
    </source>
</evidence>
<name>A0A9D1AI63_9FIRM</name>
<dbReference type="Proteomes" id="UP000886749">
    <property type="component" value="Unassembled WGS sequence"/>
</dbReference>
<comment type="caution">
    <text evidence="9">The sequence shown here is derived from an EMBL/GenBank/DDBJ whole genome shotgun (WGS) entry which is preliminary data.</text>
</comment>
<reference evidence="9" key="1">
    <citation type="submission" date="2020-10" db="EMBL/GenBank/DDBJ databases">
        <authorList>
            <person name="Gilroy R."/>
        </authorList>
    </citation>
    <scope>NUCLEOTIDE SEQUENCE</scope>
    <source>
        <strain evidence="9">CHK184-25365</strain>
    </source>
</reference>
<evidence type="ECO:0000256" key="4">
    <source>
        <dbReference type="ARBA" id="ARBA00022692"/>
    </source>
</evidence>
<feature type="transmembrane region" description="Helical" evidence="8">
    <location>
        <begin position="119"/>
        <end position="140"/>
    </location>
</feature>
<dbReference type="PANTHER" id="PTHR11040">
    <property type="entry name" value="ZINC/IRON TRANSPORTER"/>
    <property type="match status" value="1"/>
</dbReference>
<dbReference type="AlphaFoldDB" id="A0A9D1AI63"/>
<keyword evidence="5" id="KW-0862">Zinc</keyword>
<dbReference type="EMBL" id="DVGY01000073">
    <property type="protein sequence ID" value="HIR40783.1"/>
    <property type="molecule type" value="Genomic_DNA"/>
</dbReference>
<keyword evidence="7 8" id="KW-0472">Membrane</keyword>